<dbReference type="OrthoDB" id="283783at2"/>
<organism evidence="2 3">
    <name type="scientific">Phenylobacterium kunshanense</name>
    <dbReference type="NCBI Taxonomy" id="1445034"/>
    <lineage>
        <taxon>Bacteria</taxon>
        <taxon>Pseudomonadati</taxon>
        <taxon>Pseudomonadota</taxon>
        <taxon>Alphaproteobacteria</taxon>
        <taxon>Caulobacterales</taxon>
        <taxon>Caulobacteraceae</taxon>
        <taxon>Phenylobacterium</taxon>
    </lineage>
</organism>
<feature type="transmembrane region" description="Helical" evidence="1">
    <location>
        <begin position="45"/>
        <end position="65"/>
    </location>
</feature>
<gene>
    <name evidence="2" type="ORF">DJ019_05170</name>
</gene>
<reference evidence="2 3" key="1">
    <citation type="submission" date="2018-05" db="EMBL/GenBank/DDBJ databases">
        <authorList>
            <person name="Lanie J.A."/>
            <person name="Ng W.-L."/>
            <person name="Kazmierczak K.M."/>
            <person name="Andrzejewski T.M."/>
            <person name="Davidsen T.M."/>
            <person name="Wayne K.J."/>
            <person name="Tettelin H."/>
            <person name="Glass J.I."/>
            <person name="Rusch D."/>
            <person name="Podicherti R."/>
            <person name="Tsui H.-C.T."/>
            <person name="Winkler M.E."/>
        </authorList>
    </citation>
    <scope>NUCLEOTIDE SEQUENCE [LARGE SCALE GENOMIC DNA]</scope>
    <source>
        <strain evidence="2 3">BUT-10</strain>
    </source>
</reference>
<accession>A0A328BLL1</accession>
<evidence type="ECO:0000256" key="1">
    <source>
        <dbReference type="SAM" id="Phobius"/>
    </source>
</evidence>
<proteinExistence type="predicted"/>
<keyword evidence="3" id="KW-1185">Reference proteome</keyword>
<evidence type="ECO:0008006" key="4">
    <source>
        <dbReference type="Google" id="ProtNLM"/>
    </source>
</evidence>
<name>A0A328BLL1_9CAUL</name>
<dbReference type="Proteomes" id="UP000249524">
    <property type="component" value="Unassembled WGS sequence"/>
</dbReference>
<dbReference type="AlphaFoldDB" id="A0A328BLL1"/>
<comment type="caution">
    <text evidence="2">The sequence shown here is derived from an EMBL/GenBank/DDBJ whole genome shotgun (WGS) entry which is preliminary data.</text>
</comment>
<sequence length="157" mass="17580">MGQDAAQGDGIVFFKTRRTYVGYLAWGLLLLGVAIWGRWIRPNGLIFVLFIWLIWGGGLLVTIAVRGWREPATVGITPQGLSLTELGRRRFWPWEQLSRVAAVGGARPALIRLRPRGLHSISDPFPIVLRDEWNAPLDDIRRRIAGVQGEEALSRTA</sequence>
<evidence type="ECO:0000313" key="2">
    <source>
        <dbReference type="EMBL" id="RAK67321.1"/>
    </source>
</evidence>
<keyword evidence="1" id="KW-0472">Membrane</keyword>
<evidence type="ECO:0000313" key="3">
    <source>
        <dbReference type="Proteomes" id="UP000249524"/>
    </source>
</evidence>
<dbReference type="EMBL" id="QFYS01000002">
    <property type="protein sequence ID" value="RAK67321.1"/>
    <property type="molecule type" value="Genomic_DNA"/>
</dbReference>
<protein>
    <recommendedName>
        <fullName evidence="4">PH domain-containing protein</fullName>
    </recommendedName>
</protein>
<keyword evidence="1" id="KW-0812">Transmembrane</keyword>
<keyword evidence="1" id="KW-1133">Transmembrane helix</keyword>
<feature type="transmembrane region" description="Helical" evidence="1">
    <location>
        <begin position="20"/>
        <end position="39"/>
    </location>
</feature>
<dbReference type="RefSeq" id="WP_111274932.1">
    <property type="nucleotide sequence ID" value="NZ_QFYS01000002.1"/>
</dbReference>